<dbReference type="PANTHER" id="PTHR34219">
    <property type="entry name" value="IRON-REGULATED INNER MEMBRANE PROTEIN-RELATED"/>
    <property type="match status" value="1"/>
</dbReference>
<feature type="transmembrane region" description="Helical" evidence="1">
    <location>
        <begin position="147"/>
        <end position="171"/>
    </location>
</feature>
<keyword evidence="3" id="KW-1185">Reference proteome</keyword>
<dbReference type="Proteomes" id="UP001595444">
    <property type="component" value="Unassembled WGS sequence"/>
</dbReference>
<feature type="transmembrane region" description="Helical" evidence="1">
    <location>
        <begin position="199"/>
        <end position="220"/>
    </location>
</feature>
<evidence type="ECO:0000256" key="1">
    <source>
        <dbReference type="SAM" id="Phobius"/>
    </source>
</evidence>
<reference evidence="3" key="1">
    <citation type="journal article" date="2019" name="Int. J. Syst. Evol. Microbiol.">
        <title>The Global Catalogue of Microorganisms (GCM) 10K type strain sequencing project: providing services to taxonomists for standard genome sequencing and annotation.</title>
        <authorList>
            <consortium name="The Broad Institute Genomics Platform"/>
            <consortium name="The Broad Institute Genome Sequencing Center for Infectious Disease"/>
            <person name="Wu L."/>
            <person name="Ma J."/>
        </authorList>
    </citation>
    <scope>NUCLEOTIDE SEQUENCE [LARGE SCALE GENOMIC DNA]</scope>
    <source>
        <strain evidence="3">KCTC 62164</strain>
    </source>
</reference>
<feature type="transmembrane region" description="Helical" evidence="1">
    <location>
        <begin position="342"/>
        <end position="363"/>
    </location>
</feature>
<protein>
    <submittedName>
        <fullName evidence="2">PepSY-associated TM helix domain-containing protein</fullName>
    </submittedName>
</protein>
<comment type="caution">
    <text evidence="2">The sequence shown here is derived from an EMBL/GenBank/DDBJ whole genome shotgun (WGS) entry which is preliminary data.</text>
</comment>
<keyword evidence="1" id="KW-1133">Transmembrane helix</keyword>
<sequence>MRRLRINISILHRWSGLVLGLYVALMGISGTAMVLQSTFYEWEFGADIMSYEDKPQAWALPSVWLENAQAKYGPIEHIEGIFGPETTPMRIGAPTIIYDTERAGGGHGHGVVVVDPYTGEPKAHFIAEDTAAVWPLWLHHSMFMGDAAIPTIMILSILIMVFCVSGVFLWLQRPKTKKSDLKIAGFSSPPKMRRSHATLGIWLCVPLFLFAITGFGLARFDISMAFASLLGMADGTVASENQQMCATPSADRAWTTALEANPGSEITMFFLPSERNAGYQIFMGPEGTRYPTRGNSEVRVLSECSTLTHFRPAEANRIGDVMLSYMLDFHNGKIGGIVGETLVFILGLIVFLLPLVGIAAHVWRTAQKKKR</sequence>
<evidence type="ECO:0000313" key="3">
    <source>
        <dbReference type="Proteomes" id="UP001595444"/>
    </source>
</evidence>
<gene>
    <name evidence="2" type="ORF">ACFOKA_07925</name>
</gene>
<keyword evidence="1" id="KW-0472">Membrane</keyword>
<name>A0ABV7D3T4_9PROT</name>
<keyword evidence="1" id="KW-0812">Transmembrane</keyword>
<dbReference type="Pfam" id="PF03929">
    <property type="entry name" value="PepSY_TM"/>
    <property type="match status" value="1"/>
</dbReference>
<dbReference type="EMBL" id="JBHRSL010000004">
    <property type="protein sequence ID" value="MFC3051828.1"/>
    <property type="molecule type" value="Genomic_DNA"/>
</dbReference>
<accession>A0ABV7D3T4</accession>
<evidence type="ECO:0000313" key="2">
    <source>
        <dbReference type="EMBL" id="MFC3051828.1"/>
    </source>
</evidence>
<organism evidence="2 3">
    <name type="scientific">Kordiimonas pumila</name>
    <dbReference type="NCBI Taxonomy" id="2161677"/>
    <lineage>
        <taxon>Bacteria</taxon>
        <taxon>Pseudomonadati</taxon>
        <taxon>Pseudomonadota</taxon>
        <taxon>Alphaproteobacteria</taxon>
        <taxon>Kordiimonadales</taxon>
        <taxon>Kordiimonadaceae</taxon>
        <taxon>Kordiimonas</taxon>
    </lineage>
</organism>
<dbReference type="InterPro" id="IPR005625">
    <property type="entry name" value="PepSY-ass_TM"/>
</dbReference>
<proteinExistence type="predicted"/>
<feature type="transmembrane region" description="Helical" evidence="1">
    <location>
        <begin position="12"/>
        <end position="35"/>
    </location>
</feature>
<dbReference type="RefSeq" id="WP_194215293.1">
    <property type="nucleotide sequence ID" value="NZ_CP061205.1"/>
</dbReference>